<name>A0A382BDS0_9ZZZZ</name>
<dbReference type="Pfam" id="PF04879">
    <property type="entry name" value="Molybdop_Fe4S4"/>
    <property type="match status" value="1"/>
</dbReference>
<gene>
    <name evidence="6" type="ORF">METZ01_LOCUS164515</name>
</gene>
<feature type="domain" description="4Fe-4S Mo/W bis-MGD-type" evidence="5">
    <location>
        <begin position="27"/>
        <end position="83"/>
    </location>
</feature>
<dbReference type="GO" id="GO:0003954">
    <property type="term" value="F:NADH dehydrogenase activity"/>
    <property type="evidence" value="ECO:0007669"/>
    <property type="project" value="TreeGrafter"/>
</dbReference>
<dbReference type="InterPro" id="IPR050123">
    <property type="entry name" value="Prok_molybdopt-oxidoreductase"/>
</dbReference>
<sequence>AGNVTDICPVGALLSTDYIHKNRIWNLKRQPSVCQDCSVGCNIDVFSQKDKIIRLTPRENHKVNGYFMCDIGRYGFHKYENIERITSPLHKTNGAFSKINWDRAINKIVDKLKTNVSKTAAIASSFHTNETNYMLGRFFQGLIGTFPSTQDKEITYPSGFRISGDRSPNKRGMNDLCPQIVKDLPSEIKKQKIRGIYILDNGIDTELDDTWKKILDKMDFVIVQSYVMTSIAKSADIILPGLAPFESEGTITNDRGHVQWLRPSLPVEGEGRPDWEILNLIDKTENRYIDINDLMKDMGKQFPSYSDISLFKLGDRGISLSEIAKS</sequence>
<dbReference type="PANTHER" id="PTHR43105">
    <property type="entry name" value="RESPIRATORY NITRATE REDUCTASE"/>
    <property type="match status" value="1"/>
</dbReference>
<dbReference type="GO" id="GO:0046872">
    <property type="term" value="F:metal ion binding"/>
    <property type="evidence" value="ECO:0007669"/>
    <property type="project" value="UniProtKB-KW"/>
</dbReference>
<evidence type="ECO:0000259" key="5">
    <source>
        <dbReference type="PROSITE" id="PS51669"/>
    </source>
</evidence>
<dbReference type="GO" id="GO:0016020">
    <property type="term" value="C:membrane"/>
    <property type="evidence" value="ECO:0007669"/>
    <property type="project" value="TreeGrafter"/>
</dbReference>
<feature type="non-terminal residue" evidence="6">
    <location>
        <position position="1"/>
    </location>
</feature>
<dbReference type="EMBL" id="UINC01029251">
    <property type="protein sequence ID" value="SVB11661.1"/>
    <property type="molecule type" value="Genomic_DNA"/>
</dbReference>
<dbReference type="InterPro" id="IPR006656">
    <property type="entry name" value="Mopterin_OxRdtase"/>
</dbReference>
<dbReference type="AlphaFoldDB" id="A0A382BDS0"/>
<evidence type="ECO:0000256" key="1">
    <source>
        <dbReference type="ARBA" id="ARBA00022485"/>
    </source>
</evidence>
<dbReference type="GO" id="GO:0022904">
    <property type="term" value="P:respiratory electron transport chain"/>
    <property type="evidence" value="ECO:0007669"/>
    <property type="project" value="TreeGrafter"/>
</dbReference>
<protein>
    <recommendedName>
        <fullName evidence="5">4Fe-4S Mo/W bis-MGD-type domain-containing protein</fullName>
    </recommendedName>
</protein>
<dbReference type="Gene3D" id="2.20.25.90">
    <property type="entry name" value="ADC-like domains"/>
    <property type="match status" value="1"/>
</dbReference>
<dbReference type="SUPFAM" id="SSF53706">
    <property type="entry name" value="Formate dehydrogenase/DMSO reductase, domains 1-3"/>
    <property type="match status" value="1"/>
</dbReference>
<dbReference type="Gene3D" id="3.40.50.740">
    <property type="match status" value="1"/>
</dbReference>
<evidence type="ECO:0000313" key="6">
    <source>
        <dbReference type="EMBL" id="SVB11661.1"/>
    </source>
</evidence>
<evidence type="ECO:0000256" key="3">
    <source>
        <dbReference type="ARBA" id="ARBA00023004"/>
    </source>
</evidence>
<reference evidence="6" key="1">
    <citation type="submission" date="2018-05" db="EMBL/GenBank/DDBJ databases">
        <authorList>
            <person name="Lanie J.A."/>
            <person name="Ng W.-L."/>
            <person name="Kazmierczak K.M."/>
            <person name="Andrzejewski T.M."/>
            <person name="Davidsen T.M."/>
            <person name="Wayne K.J."/>
            <person name="Tettelin H."/>
            <person name="Glass J.I."/>
            <person name="Rusch D."/>
            <person name="Podicherti R."/>
            <person name="Tsui H.-C.T."/>
            <person name="Winkler M.E."/>
        </authorList>
    </citation>
    <scope>NUCLEOTIDE SEQUENCE</scope>
</reference>
<dbReference type="SMART" id="SM00926">
    <property type="entry name" value="Molybdop_Fe4S4"/>
    <property type="match status" value="1"/>
</dbReference>
<keyword evidence="2" id="KW-0479">Metal-binding</keyword>
<dbReference type="PANTHER" id="PTHR43105:SF10">
    <property type="entry name" value="NADH-QUINONE OXIDOREDUCTASE SUBUNIT G"/>
    <property type="match status" value="1"/>
</dbReference>
<keyword evidence="4" id="KW-0411">Iron-sulfur</keyword>
<dbReference type="Pfam" id="PF00384">
    <property type="entry name" value="Molybdopterin"/>
    <property type="match status" value="2"/>
</dbReference>
<dbReference type="GO" id="GO:0051539">
    <property type="term" value="F:4 iron, 4 sulfur cluster binding"/>
    <property type="evidence" value="ECO:0007669"/>
    <property type="project" value="UniProtKB-KW"/>
</dbReference>
<accession>A0A382BDS0</accession>
<evidence type="ECO:0000256" key="4">
    <source>
        <dbReference type="ARBA" id="ARBA00023014"/>
    </source>
</evidence>
<proteinExistence type="predicted"/>
<dbReference type="CDD" id="cd00368">
    <property type="entry name" value="Molybdopterin-Binding"/>
    <property type="match status" value="1"/>
</dbReference>
<organism evidence="6">
    <name type="scientific">marine metagenome</name>
    <dbReference type="NCBI Taxonomy" id="408172"/>
    <lineage>
        <taxon>unclassified sequences</taxon>
        <taxon>metagenomes</taxon>
        <taxon>ecological metagenomes</taxon>
    </lineage>
</organism>
<keyword evidence="1" id="KW-0004">4Fe-4S</keyword>
<evidence type="ECO:0000256" key="2">
    <source>
        <dbReference type="ARBA" id="ARBA00022723"/>
    </source>
</evidence>
<dbReference type="InterPro" id="IPR006963">
    <property type="entry name" value="Mopterin_OxRdtase_4Fe-4S_dom"/>
</dbReference>
<dbReference type="PROSITE" id="PS51669">
    <property type="entry name" value="4FE4S_MOW_BIS_MGD"/>
    <property type="match status" value="1"/>
</dbReference>
<keyword evidence="3" id="KW-0408">Iron</keyword>